<name>F0V6X4_9CAUD</name>
<evidence type="ECO:0000313" key="1">
    <source>
        <dbReference type="EMBL" id="CBZ41986.1"/>
    </source>
</evidence>
<organism evidence="1 2">
    <name type="scientific">Pseudomonas phage phi15</name>
    <dbReference type="NCBI Taxonomy" id="988656"/>
    <lineage>
        <taxon>Viruses</taxon>
        <taxon>Duplodnaviria</taxon>
        <taxon>Heunggongvirae</taxon>
        <taxon>Uroviricota</taxon>
        <taxon>Caudoviricetes</taxon>
        <taxon>Autographivirales</taxon>
        <taxon>Autotranscriptaviridae</taxon>
        <taxon>Studiervirinae</taxon>
        <taxon>Troedvirus</taxon>
        <taxon>Troedvirus Phi15</taxon>
    </lineage>
</organism>
<evidence type="ECO:0000313" key="2">
    <source>
        <dbReference type="Proteomes" id="UP000007493"/>
    </source>
</evidence>
<dbReference type="OrthoDB" id="28512at10239"/>
<dbReference type="EMBL" id="FR823298">
    <property type="protein sequence ID" value="CBZ41986.1"/>
    <property type="molecule type" value="Genomic_DNA"/>
</dbReference>
<accession>F0V6X4</accession>
<protein>
    <submittedName>
        <fullName evidence="1">Uncharacterized protein</fullName>
    </submittedName>
</protein>
<dbReference type="GeneID" id="10322105"/>
<keyword evidence="2" id="KW-1185">Reference proteome</keyword>
<dbReference type="Proteomes" id="UP000007493">
    <property type="component" value="Segment"/>
</dbReference>
<reference evidence="1 2" key="2">
    <citation type="submission" date="2011-03" db="EMBL/GenBank/DDBJ databases">
        <title>The T7-Related Pseudomonas putida Phage phi15 Displays Virion-Associated Biofilm Eradication Properties.</title>
        <authorList>
            <person name="Cornelissen A."/>
            <person name="Ceyssens P.J."/>
            <person name="T'Syen J."/>
            <person name="Van Praet H."/>
        </authorList>
    </citation>
    <scope>NUCLEOTIDE SEQUENCE [LARGE SCALE GENOMIC DNA]</scope>
</reference>
<dbReference type="KEGG" id="vg:10322105"/>
<proteinExistence type="predicted"/>
<sequence>MSTIAICIGSTVLIAGLGAWAYAMCTAPLRKAGRDAIAAKLKAIEDEQRRGREAKEWADTKSVTLRILEEAIRTSGDHQFTPHGRVAKHPALNDLCIALKSVPNHGDRLRCLNETVVAQGKLIRELKGQLSEVQKALQLGQPVE</sequence>
<dbReference type="RefSeq" id="YP_004286191.1">
    <property type="nucleotide sequence ID" value="NC_015208.1"/>
</dbReference>
<reference evidence="1 2" key="1">
    <citation type="submission" date="2011-02" db="EMBL/GenBank/DDBJ databases">
        <authorList>
            <person name="Cornelissen A.A."/>
        </authorList>
    </citation>
    <scope>NUCLEOTIDE SEQUENCE [LARGE SCALE GENOMIC DNA]</scope>
</reference>